<dbReference type="AlphaFoldDB" id="A0AA36JJI4"/>
<comment type="caution">
    <text evidence="1">The sequence shown here is derived from an EMBL/GenBank/DDBJ whole genome shotgun (WGS) entry which is preliminary data.</text>
</comment>
<sequence>MLGCCAVLLVPLLAVLIGSGLVIVDVKPLFAFAGKALPSFVPKDAKAVPNSEVRNFLLQAGLKGKAAASPQYEKLPLKGVFMFDQMGPAGWIDFSYVSSWDADKGEAVINMWDLTAPSGVPTPKYGGIGPYFPGGYLLAATEWLQYRVRFSCPPLQDGKYCLLKESVFGKPFADKDDQGGPMLWHMTQFDGGRKFVRDTWLVPPWGTADTSASKFHSYSLLKLMDANGAIDEENFQLFMEKLDGQDLLVPAAMAP</sequence>
<protein>
    <submittedName>
        <fullName evidence="1">Uncharacterized protein</fullName>
    </submittedName>
</protein>
<dbReference type="EMBL" id="CAUJNA010003645">
    <property type="protein sequence ID" value="CAJ1406752.1"/>
    <property type="molecule type" value="Genomic_DNA"/>
</dbReference>
<organism evidence="1 2">
    <name type="scientific">Effrenium voratum</name>
    <dbReference type="NCBI Taxonomy" id="2562239"/>
    <lineage>
        <taxon>Eukaryota</taxon>
        <taxon>Sar</taxon>
        <taxon>Alveolata</taxon>
        <taxon>Dinophyceae</taxon>
        <taxon>Suessiales</taxon>
        <taxon>Symbiodiniaceae</taxon>
        <taxon>Effrenium</taxon>
    </lineage>
</organism>
<gene>
    <name evidence="1" type="ORF">EVOR1521_LOCUS28633</name>
</gene>
<evidence type="ECO:0000313" key="1">
    <source>
        <dbReference type="EMBL" id="CAJ1406752.1"/>
    </source>
</evidence>
<name>A0AA36JJI4_9DINO</name>
<evidence type="ECO:0000313" key="2">
    <source>
        <dbReference type="Proteomes" id="UP001178507"/>
    </source>
</evidence>
<dbReference type="Proteomes" id="UP001178507">
    <property type="component" value="Unassembled WGS sequence"/>
</dbReference>
<accession>A0AA36JJI4</accession>
<keyword evidence="2" id="KW-1185">Reference proteome</keyword>
<reference evidence="1" key="1">
    <citation type="submission" date="2023-08" db="EMBL/GenBank/DDBJ databases">
        <authorList>
            <person name="Chen Y."/>
            <person name="Shah S."/>
            <person name="Dougan E. K."/>
            <person name="Thang M."/>
            <person name="Chan C."/>
        </authorList>
    </citation>
    <scope>NUCLEOTIDE SEQUENCE</scope>
</reference>
<proteinExistence type="predicted"/>